<dbReference type="SUPFAM" id="SSF52402">
    <property type="entry name" value="Adenine nucleotide alpha hydrolases-like"/>
    <property type="match status" value="1"/>
</dbReference>
<evidence type="ECO:0000313" key="15">
    <source>
        <dbReference type="EMBL" id="ATW24439.1"/>
    </source>
</evidence>
<feature type="domain" description="Glutamine amidotransferase type-2" evidence="14">
    <location>
        <begin position="2"/>
        <end position="180"/>
    </location>
</feature>
<dbReference type="CDD" id="cd00712">
    <property type="entry name" value="AsnB"/>
    <property type="match status" value="1"/>
</dbReference>
<keyword evidence="8 11" id="KW-0315">Glutamine amidotransferase</keyword>
<protein>
    <recommendedName>
        <fullName evidence="2">asparagine synthase (glutamine-hydrolyzing)</fullName>
        <ecNumber evidence="2">6.3.5.4</ecNumber>
    </recommendedName>
</protein>
<dbReference type="AlphaFoldDB" id="A0A3G1KPP4"/>
<evidence type="ECO:0000256" key="4">
    <source>
        <dbReference type="ARBA" id="ARBA00022605"/>
    </source>
</evidence>
<evidence type="ECO:0000256" key="8">
    <source>
        <dbReference type="ARBA" id="ARBA00022962"/>
    </source>
</evidence>
<evidence type="ECO:0000256" key="6">
    <source>
        <dbReference type="ARBA" id="ARBA00022840"/>
    </source>
</evidence>
<dbReference type="PROSITE" id="PS51278">
    <property type="entry name" value="GATASE_TYPE_2"/>
    <property type="match status" value="1"/>
</dbReference>
<evidence type="ECO:0000256" key="1">
    <source>
        <dbReference type="ARBA" id="ARBA00005752"/>
    </source>
</evidence>
<dbReference type="SUPFAM" id="SSF56235">
    <property type="entry name" value="N-terminal nucleophile aminohydrolases (Ntn hydrolases)"/>
    <property type="match status" value="1"/>
</dbReference>
<gene>
    <name evidence="15" type="ORF">DCMF_06265</name>
</gene>
<evidence type="ECO:0000256" key="7">
    <source>
        <dbReference type="ARBA" id="ARBA00022888"/>
    </source>
</evidence>
<dbReference type="PIRSF" id="PIRSF001589">
    <property type="entry name" value="Asn_synthetase_glu-h"/>
    <property type="match status" value="1"/>
</dbReference>
<feature type="active site" description="For GATase activity" evidence="11">
    <location>
        <position position="2"/>
    </location>
</feature>
<comment type="catalytic activity">
    <reaction evidence="10">
        <text>L-aspartate + L-glutamine + ATP + H2O = L-asparagine + L-glutamate + AMP + diphosphate + H(+)</text>
        <dbReference type="Rhea" id="RHEA:12228"/>
        <dbReference type="ChEBI" id="CHEBI:15377"/>
        <dbReference type="ChEBI" id="CHEBI:15378"/>
        <dbReference type="ChEBI" id="CHEBI:29985"/>
        <dbReference type="ChEBI" id="CHEBI:29991"/>
        <dbReference type="ChEBI" id="CHEBI:30616"/>
        <dbReference type="ChEBI" id="CHEBI:33019"/>
        <dbReference type="ChEBI" id="CHEBI:58048"/>
        <dbReference type="ChEBI" id="CHEBI:58359"/>
        <dbReference type="ChEBI" id="CHEBI:456215"/>
        <dbReference type="EC" id="6.3.5.4"/>
    </reaction>
</comment>
<dbReference type="Proteomes" id="UP000323521">
    <property type="component" value="Chromosome"/>
</dbReference>
<dbReference type="NCBIfam" id="TIGR01536">
    <property type="entry name" value="asn_synth_AEB"/>
    <property type="match status" value="1"/>
</dbReference>
<keyword evidence="6 12" id="KW-0067">ATP-binding</keyword>
<keyword evidence="4 11" id="KW-0028">Amino-acid biosynthesis</keyword>
<keyword evidence="7 11" id="KW-0061">Asparagine biosynthesis</keyword>
<keyword evidence="3" id="KW-0436">Ligase</keyword>
<dbReference type="CDD" id="cd01991">
    <property type="entry name" value="Asn_synthase_B_C"/>
    <property type="match status" value="1"/>
</dbReference>
<dbReference type="Gene3D" id="3.40.50.620">
    <property type="entry name" value="HUPs"/>
    <property type="match status" value="1"/>
</dbReference>
<dbReference type="OrthoDB" id="9763290at2"/>
<evidence type="ECO:0000256" key="11">
    <source>
        <dbReference type="PIRSR" id="PIRSR001589-1"/>
    </source>
</evidence>
<feature type="binding site" evidence="12">
    <location>
        <begin position="324"/>
        <end position="325"/>
    </location>
    <ligand>
        <name>ATP</name>
        <dbReference type="ChEBI" id="CHEBI:30616"/>
    </ligand>
</feature>
<dbReference type="RefSeq" id="WP_148133631.1">
    <property type="nucleotide sequence ID" value="NZ_CP017634.1"/>
</dbReference>
<dbReference type="KEGG" id="fwa:DCMF_06265"/>
<proteinExistence type="inferred from homology"/>
<comment type="pathway">
    <text evidence="9">Amino-acid biosynthesis.</text>
</comment>
<dbReference type="GO" id="GO:0005524">
    <property type="term" value="F:ATP binding"/>
    <property type="evidence" value="ECO:0007669"/>
    <property type="project" value="UniProtKB-KW"/>
</dbReference>
<dbReference type="GO" id="GO:0006529">
    <property type="term" value="P:asparagine biosynthetic process"/>
    <property type="evidence" value="ECO:0007669"/>
    <property type="project" value="UniProtKB-KW"/>
</dbReference>
<feature type="site" description="Important for beta-aspartyl-AMP intermediate formation" evidence="13">
    <location>
        <position position="326"/>
    </location>
</feature>
<evidence type="ECO:0000256" key="5">
    <source>
        <dbReference type="ARBA" id="ARBA00022741"/>
    </source>
</evidence>
<dbReference type="Pfam" id="PF13537">
    <property type="entry name" value="GATase_7"/>
    <property type="match status" value="1"/>
</dbReference>
<evidence type="ECO:0000259" key="14">
    <source>
        <dbReference type="PROSITE" id="PS51278"/>
    </source>
</evidence>
<feature type="binding site" evidence="12">
    <location>
        <position position="95"/>
    </location>
    <ligand>
        <name>L-glutamine</name>
        <dbReference type="ChEBI" id="CHEBI:58359"/>
    </ligand>
</feature>
<dbReference type="InterPro" id="IPR006426">
    <property type="entry name" value="Asn_synth_AEB"/>
</dbReference>
<keyword evidence="16" id="KW-1185">Reference proteome</keyword>
<dbReference type="GO" id="GO:0005829">
    <property type="term" value="C:cytosol"/>
    <property type="evidence" value="ECO:0007669"/>
    <property type="project" value="TreeGrafter"/>
</dbReference>
<evidence type="ECO:0000256" key="3">
    <source>
        <dbReference type="ARBA" id="ARBA00022598"/>
    </source>
</evidence>
<dbReference type="NCBIfam" id="NF006949">
    <property type="entry name" value="PRK09431.1"/>
    <property type="match status" value="1"/>
</dbReference>
<comment type="similarity">
    <text evidence="1">Belongs to the asparagine synthetase family.</text>
</comment>
<dbReference type="PANTHER" id="PTHR11772">
    <property type="entry name" value="ASPARAGINE SYNTHETASE"/>
    <property type="match status" value="1"/>
</dbReference>
<dbReference type="InterPro" id="IPR017932">
    <property type="entry name" value="GATase_2_dom"/>
</dbReference>
<name>A0A3G1KPP4_FORW1</name>
<keyword evidence="5 12" id="KW-0547">Nucleotide-binding</keyword>
<dbReference type="InterPro" id="IPR050795">
    <property type="entry name" value="Asn_Synthetase"/>
</dbReference>
<dbReference type="InterPro" id="IPR014729">
    <property type="entry name" value="Rossmann-like_a/b/a_fold"/>
</dbReference>
<dbReference type="InterPro" id="IPR029055">
    <property type="entry name" value="Ntn_hydrolases_N"/>
</dbReference>
<accession>A0A3G1KPP4</accession>
<dbReference type="Gene3D" id="3.60.20.10">
    <property type="entry name" value="Glutamine Phosphoribosylpyrophosphate, subunit 1, domain 1"/>
    <property type="match status" value="1"/>
</dbReference>
<dbReference type="EC" id="6.3.5.4" evidence="2"/>
<evidence type="ECO:0000256" key="2">
    <source>
        <dbReference type="ARBA" id="ARBA00012737"/>
    </source>
</evidence>
<evidence type="ECO:0000313" key="16">
    <source>
        <dbReference type="Proteomes" id="UP000323521"/>
    </source>
</evidence>
<dbReference type="PANTHER" id="PTHR11772:SF2">
    <property type="entry name" value="ASPARAGINE SYNTHETASE [GLUTAMINE-HYDROLYZING]"/>
    <property type="match status" value="1"/>
</dbReference>
<dbReference type="EMBL" id="CP017634">
    <property type="protein sequence ID" value="ATW24439.1"/>
    <property type="molecule type" value="Genomic_DNA"/>
</dbReference>
<dbReference type="Pfam" id="PF00733">
    <property type="entry name" value="Asn_synthase"/>
    <property type="match status" value="2"/>
</dbReference>
<feature type="binding site" evidence="12">
    <location>
        <position position="251"/>
    </location>
    <ligand>
        <name>ATP</name>
        <dbReference type="ChEBI" id="CHEBI:30616"/>
    </ligand>
</feature>
<evidence type="ECO:0000256" key="9">
    <source>
        <dbReference type="ARBA" id="ARBA00029440"/>
    </source>
</evidence>
<evidence type="ECO:0000256" key="12">
    <source>
        <dbReference type="PIRSR" id="PIRSR001589-2"/>
    </source>
</evidence>
<sequence length="494" mass="55991">MCGIAGVFGSRCKKEKMDVMLNKIRHRGPDDFGTFACQEASFIHARLSIIDVDGGKQPIFNESGTVCIIFNGEIYNHEKLRQMLKEEHNFSTNTDTEAILHLYEEIGENCVSLLDGMFAFAIYDVEKGLLLARDPLGIKPLYISEWQGNVFFASEMKAFLGIVPHFKEFPAGTYYQSGIGYCKFFSLPGETGFENTVEQTVEGIRHYLKEAVKKRLMSDVPLGVFLSGGLDSSIIAALAAEEIPDLNTFAVGMKGSEDLKYARICAEYLGTKHHEYSYTLDDMLEALPDVIYYLESYDAALVRSAIPNYFLSRLASEHVKVVLSGEGADEIFSGYHYLKKFSQEELFKELVQITGALHNTNLQRCDRMSMAHGLEARVPFLDVNLVRYAFSIPISMKTDPDRQEKWILREAFSRMLPDEIVFRRKSKFSEGAGSFRSLAQIAEETISDAEFVRSAVIPGRRKLRNKEELMYYRIFHKFYPAESVEKAIGFSRSL</sequence>
<evidence type="ECO:0000256" key="10">
    <source>
        <dbReference type="ARBA" id="ARBA00048741"/>
    </source>
</evidence>
<reference evidence="15 16" key="1">
    <citation type="submission" date="2016-10" db="EMBL/GenBank/DDBJ databases">
        <title>Complete Genome Sequence of Peptococcaceae strain DCMF.</title>
        <authorList>
            <person name="Edwards R.J."/>
            <person name="Holland S.I."/>
            <person name="Deshpande N.P."/>
            <person name="Wong Y.K."/>
            <person name="Ertan H."/>
            <person name="Manefield M."/>
            <person name="Russell T.L."/>
            <person name="Lee M.J."/>
        </authorList>
    </citation>
    <scope>NUCLEOTIDE SEQUENCE [LARGE SCALE GENOMIC DNA]</scope>
    <source>
        <strain evidence="15 16">DCMF</strain>
    </source>
</reference>
<dbReference type="InterPro" id="IPR033738">
    <property type="entry name" value="AsnB_N"/>
</dbReference>
<dbReference type="InterPro" id="IPR001962">
    <property type="entry name" value="Asn_synthase"/>
</dbReference>
<organism evidence="15 16">
    <name type="scientific">Formimonas warabiya</name>
    <dbReference type="NCBI Taxonomy" id="1761012"/>
    <lineage>
        <taxon>Bacteria</taxon>
        <taxon>Bacillati</taxon>
        <taxon>Bacillota</taxon>
        <taxon>Clostridia</taxon>
        <taxon>Eubacteriales</taxon>
        <taxon>Peptococcaceae</taxon>
        <taxon>Candidatus Formimonas</taxon>
    </lineage>
</organism>
<dbReference type="GO" id="GO:0004066">
    <property type="term" value="F:asparagine synthase (glutamine-hydrolyzing) activity"/>
    <property type="evidence" value="ECO:0007669"/>
    <property type="project" value="UniProtKB-EC"/>
</dbReference>
<evidence type="ECO:0000256" key="13">
    <source>
        <dbReference type="PIRSR" id="PIRSR001589-3"/>
    </source>
</evidence>